<evidence type="ECO:0000256" key="7">
    <source>
        <dbReference type="ARBA" id="ARBA00023157"/>
    </source>
</evidence>
<dbReference type="GO" id="GO:0004947">
    <property type="term" value="F:bradykinin receptor activity"/>
    <property type="evidence" value="ECO:0007669"/>
    <property type="project" value="InterPro"/>
</dbReference>
<feature type="domain" description="G-protein coupled receptors family 1 profile" evidence="13">
    <location>
        <begin position="361"/>
        <end position="608"/>
    </location>
</feature>
<keyword evidence="6 12" id="KW-0472">Membrane</keyword>
<dbReference type="GO" id="GO:0005886">
    <property type="term" value="C:plasma membrane"/>
    <property type="evidence" value="ECO:0007669"/>
    <property type="project" value="UniProtKB-SubCell"/>
</dbReference>
<feature type="transmembrane region" description="Helical" evidence="12">
    <location>
        <begin position="457"/>
        <end position="476"/>
    </location>
</feature>
<dbReference type="PROSITE" id="PS50262">
    <property type="entry name" value="G_PROTEIN_RECEP_F1_2"/>
    <property type="match status" value="2"/>
</dbReference>
<dbReference type="Pfam" id="PF00001">
    <property type="entry name" value="7tm_1"/>
    <property type="match status" value="2"/>
</dbReference>
<evidence type="ECO:0000256" key="8">
    <source>
        <dbReference type="ARBA" id="ARBA00023170"/>
    </source>
</evidence>
<organism evidence="14">
    <name type="scientific">Tetraodon nigroviridis</name>
    <name type="common">Spotted green pufferfish</name>
    <name type="synonym">Chelonodon nigroviridis</name>
    <dbReference type="NCBI Taxonomy" id="99883"/>
    <lineage>
        <taxon>Eukaryota</taxon>
        <taxon>Metazoa</taxon>
        <taxon>Chordata</taxon>
        <taxon>Craniata</taxon>
        <taxon>Vertebrata</taxon>
        <taxon>Euteleostomi</taxon>
        <taxon>Actinopterygii</taxon>
        <taxon>Neopterygii</taxon>
        <taxon>Teleostei</taxon>
        <taxon>Neoteleostei</taxon>
        <taxon>Acanthomorphata</taxon>
        <taxon>Eupercaria</taxon>
        <taxon>Tetraodontiformes</taxon>
        <taxon>Tetradontoidea</taxon>
        <taxon>Tetraodontidae</taxon>
        <taxon>Tetraodon</taxon>
    </lineage>
</organism>
<evidence type="ECO:0000313" key="14">
    <source>
        <dbReference type="EMBL" id="CAG10408.1"/>
    </source>
</evidence>
<feature type="transmembrane region" description="Helical" evidence="12">
    <location>
        <begin position="349"/>
        <end position="370"/>
    </location>
</feature>
<evidence type="ECO:0000259" key="13">
    <source>
        <dbReference type="PROSITE" id="PS50262"/>
    </source>
</evidence>
<keyword evidence="4 12" id="KW-1133">Transmembrane helix</keyword>
<comment type="caution">
    <text evidence="14">The sequence shown here is derived from an EMBL/GenBank/DDBJ whole genome shotgun (WGS) entry which is preliminary data.</text>
</comment>
<feature type="transmembrane region" description="Helical" evidence="12">
    <location>
        <begin position="118"/>
        <end position="140"/>
    </location>
</feature>
<accession>Q4RMH4</accession>
<feature type="domain" description="G-protein coupled receptors family 1 profile" evidence="13">
    <location>
        <begin position="20"/>
        <end position="277"/>
    </location>
</feature>
<dbReference type="InterPro" id="IPR017452">
    <property type="entry name" value="GPCR_Rhodpsn_7TM"/>
</dbReference>
<keyword evidence="5 11" id="KW-0297">G-protein coupled receptor</keyword>
<comment type="similarity">
    <text evidence="11">Belongs to the G-protein coupled receptor 1 family.</text>
</comment>
<evidence type="ECO:0000256" key="5">
    <source>
        <dbReference type="ARBA" id="ARBA00023040"/>
    </source>
</evidence>
<evidence type="ECO:0000256" key="3">
    <source>
        <dbReference type="ARBA" id="ARBA00022692"/>
    </source>
</evidence>
<keyword evidence="9" id="KW-0325">Glycoprotein</keyword>
<feature type="non-terminal residue" evidence="14">
    <location>
        <position position="1"/>
    </location>
</feature>
<feature type="transmembrane region" description="Helical" evidence="12">
    <location>
        <begin position="552"/>
        <end position="573"/>
    </location>
</feature>
<evidence type="ECO:0000256" key="9">
    <source>
        <dbReference type="ARBA" id="ARBA00023180"/>
    </source>
</evidence>
<feature type="transmembrane region" description="Helical" evidence="12">
    <location>
        <begin position="382"/>
        <end position="401"/>
    </location>
</feature>
<gene>
    <name evidence="14" type="ORF">GSTENG00032031001</name>
</gene>
<keyword evidence="2" id="KW-1003">Cell membrane</keyword>
<dbReference type="SUPFAM" id="SSF81321">
    <property type="entry name" value="Family A G protein-coupled receptor-like"/>
    <property type="match status" value="2"/>
</dbReference>
<feature type="transmembrane region" description="Helical" evidence="12">
    <location>
        <begin position="408"/>
        <end position="424"/>
    </location>
</feature>
<dbReference type="Gene3D" id="1.20.1070.10">
    <property type="entry name" value="Rhodopsin 7-helix transmembrane proteins"/>
    <property type="match status" value="2"/>
</dbReference>
<dbReference type="CDD" id="cd15189">
    <property type="entry name" value="7tmA_Bradykinin_R"/>
    <property type="match status" value="1"/>
</dbReference>
<reference evidence="14" key="1">
    <citation type="journal article" date="2004" name="Nature">
        <title>Genome duplication in the teleost fish Tetraodon nigroviridis reveals the early vertebrate proto-karyotype.</title>
        <authorList>
            <person name="Jaillon O."/>
            <person name="Aury J.-M."/>
            <person name="Brunet F."/>
            <person name="Petit J.-L."/>
            <person name="Stange-Thomann N."/>
            <person name="Mauceli E."/>
            <person name="Bouneau L."/>
            <person name="Fischer C."/>
            <person name="Ozouf-Costaz C."/>
            <person name="Bernot A."/>
            <person name="Nicaud S."/>
            <person name="Jaffe D."/>
            <person name="Fisher S."/>
            <person name="Lutfalla G."/>
            <person name="Dossat C."/>
            <person name="Segurens B."/>
            <person name="Dasilva C."/>
            <person name="Salanoubat M."/>
            <person name="Levy M."/>
            <person name="Boudet N."/>
            <person name="Castellano S."/>
            <person name="Anthouard V."/>
            <person name="Jubin C."/>
            <person name="Castelli V."/>
            <person name="Katinka M."/>
            <person name="Vacherie B."/>
            <person name="Biemont C."/>
            <person name="Skalli Z."/>
            <person name="Cattolico L."/>
            <person name="Poulain J."/>
            <person name="De Berardinis V."/>
            <person name="Cruaud C."/>
            <person name="Duprat S."/>
            <person name="Brottier P."/>
            <person name="Coutanceau J.-P."/>
            <person name="Gouzy J."/>
            <person name="Parra G."/>
            <person name="Lardier G."/>
            <person name="Chapple C."/>
            <person name="McKernan K.J."/>
            <person name="McEwan P."/>
            <person name="Bosak S."/>
            <person name="Kellis M."/>
            <person name="Volff J.-N."/>
            <person name="Guigo R."/>
            <person name="Zody M.C."/>
            <person name="Mesirov J."/>
            <person name="Lindblad-Toh K."/>
            <person name="Birren B."/>
            <person name="Nusbaum C."/>
            <person name="Kahn D."/>
            <person name="Robinson-Rechavi M."/>
            <person name="Laudet V."/>
            <person name="Schachter V."/>
            <person name="Quetier F."/>
            <person name="Saurin W."/>
            <person name="Scarpelli C."/>
            <person name="Wincker P."/>
            <person name="Lander E.S."/>
            <person name="Weissenbach J."/>
            <person name="Roest Crollius H."/>
        </authorList>
    </citation>
    <scope>NUCLEOTIDE SEQUENCE [LARGE SCALE GENOMIC DNA]</scope>
</reference>
<dbReference type="OrthoDB" id="6021389at2759"/>
<feature type="transmembrane region" description="Helical" evidence="12">
    <location>
        <begin position="171"/>
        <end position="193"/>
    </location>
</feature>
<feature type="transmembrane region" description="Helical" evidence="12">
    <location>
        <begin position="214"/>
        <end position="237"/>
    </location>
</feature>
<evidence type="ECO:0000256" key="2">
    <source>
        <dbReference type="ARBA" id="ARBA00022475"/>
    </source>
</evidence>
<dbReference type="InterPro" id="IPR000496">
    <property type="entry name" value="Brdyknn_rcpt"/>
</dbReference>
<feature type="transmembrane region" description="Helical" evidence="12">
    <location>
        <begin position="6"/>
        <end position="29"/>
    </location>
</feature>
<proteinExistence type="inferred from homology"/>
<dbReference type="InterPro" id="IPR000276">
    <property type="entry name" value="GPCR_Rhodpsn"/>
</dbReference>
<evidence type="ECO:0000256" key="12">
    <source>
        <dbReference type="SAM" id="Phobius"/>
    </source>
</evidence>
<name>Q4RMH4_TETNG</name>
<keyword evidence="3 11" id="KW-0812">Transmembrane</keyword>
<feature type="transmembrane region" description="Helical" evidence="12">
    <location>
        <begin position="79"/>
        <end position="97"/>
    </location>
</feature>
<evidence type="ECO:0000256" key="6">
    <source>
        <dbReference type="ARBA" id="ARBA00023136"/>
    </source>
</evidence>
<dbReference type="KEGG" id="tng:GSTEN00032031G001"/>
<evidence type="ECO:0000256" key="4">
    <source>
        <dbReference type="ARBA" id="ARBA00022989"/>
    </source>
</evidence>
<dbReference type="PRINTS" id="PR00425">
    <property type="entry name" value="BRADYKININR"/>
</dbReference>
<protein>
    <submittedName>
        <fullName evidence="14">(spotted green pufferfish) hypothetical protein</fullName>
    </submittedName>
</protein>
<sequence>MVYAIIPPYIFTLCLFGLLFNGFVLLVYLIHKDRLTVAEIYLGNLALADFVLLSGLPFWAMNILNEFNWPYGDALCKLVNSAIVVNFYTSSYTLVMISADRYLALVKTMEAAWLRRTLYAKLICLLLWMWGLLLSTPTMLHRKVKFIEELGTTACVMDYSHGSSWKLTHQVLMNVMGFLVPFLIILFSSLNILKALSERKESSGFRDINDSKATALVYAVTLLFLLCWGPYQVVIFLDILNDVGVLDEARWYHALNIAAQVSVYLAFLNSALNPLLYAFSGQYFRRKVRSICSRTRRGRRGSDMTTFQRSIVSTNSHIITTSMGNKSVDSSVFGCYVEDNTSRKRVFMFFYLFVIALALPSNAFSLYVAWQHIRKKNELGVYLFNLALSDLSFIVGLLLWLDFLWNGVWVHGGFVCIFSINVLFTNFYTSEALLCCIAFDRYLAVVHPFKYMVCRKIATATSVSVAIWVVVICFNATTITWEDSYHEDSSHPLCFHTFLPLSDHLARISMVRFSLGLIVPVLLVMFSTWSIYKAVGSNQATEEQERKQIFKLLTLVLLCLLICFGPTHIIMLLQTQVQDCRNATWLLYLNKISVAISILNPLMDPFLYCFITASGKANISQII</sequence>
<dbReference type="AlphaFoldDB" id="Q4RMH4"/>
<feature type="transmembrane region" description="Helical" evidence="12">
    <location>
        <begin position="41"/>
        <end position="59"/>
    </location>
</feature>
<reference evidence="14" key="2">
    <citation type="submission" date="2004-02" db="EMBL/GenBank/DDBJ databases">
        <authorList>
            <consortium name="Genoscope"/>
            <consortium name="Whitehead Institute Centre for Genome Research"/>
        </authorList>
    </citation>
    <scope>NUCLEOTIDE SEQUENCE</scope>
</reference>
<comment type="subcellular location">
    <subcellularLocation>
        <location evidence="1">Cell membrane</location>
        <topology evidence="1">Multi-pass membrane protein</topology>
    </subcellularLocation>
</comment>
<dbReference type="PRINTS" id="PR00237">
    <property type="entry name" value="GPCRRHODOPSN"/>
</dbReference>
<dbReference type="PROSITE" id="PS00237">
    <property type="entry name" value="G_PROTEIN_RECEP_F1_1"/>
    <property type="match status" value="1"/>
</dbReference>
<keyword evidence="7" id="KW-1015">Disulfide bond</keyword>
<evidence type="ECO:0000256" key="11">
    <source>
        <dbReference type="RuleBase" id="RU000688"/>
    </source>
</evidence>
<dbReference type="PANTHER" id="PTHR24234">
    <property type="entry name" value="LYSOPHOSPHATIDIC ACID RECEPTOR 5/SPHINGOSYLPHOSPHORYLCHOLINE RECEPTOR"/>
    <property type="match status" value="1"/>
</dbReference>
<dbReference type="EMBL" id="CAAE01015019">
    <property type="protein sequence ID" value="CAG10408.1"/>
    <property type="molecule type" value="Genomic_DNA"/>
</dbReference>
<dbReference type="PANTHER" id="PTHR24234:SF15">
    <property type="entry name" value="G PROTEIN-COUPLED RECEPTOR 65"/>
    <property type="match status" value="1"/>
</dbReference>
<keyword evidence="10 11" id="KW-0807">Transducer</keyword>
<evidence type="ECO:0000256" key="10">
    <source>
        <dbReference type="ARBA" id="ARBA00023224"/>
    </source>
</evidence>
<feature type="transmembrane region" description="Helical" evidence="12">
    <location>
        <begin position="257"/>
        <end position="279"/>
    </location>
</feature>
<keyword evidence="8 11" id="KW-0675">Receptor</keyword>
<feature type="transmembrane region" description="Helical" evidence="12">
    <location>
        <begin position="513"/>
        <end position="532"/>
    </location>
</feature>
<evidence type="ECO:0000256" key="1">
    <source>
        <dbReference type="ARBA" id="ARBA00004651"/>
    </source>
</evidence>